<dbReference type="InterPro" id="IPR020845">
    <property type="entry name" value="AMP-binding_CS"/>
</dbReference>
<dbReference type="Proteomes" id="UP000078389">
    <property type="component" value="Unassembled WGS sequence"/>
</dbReference>
<dbReference type="STRING" id="1770058.A3840_04460"/>
<evidence type="ECO:0000259" key="3">
    <source>
        <dbReference type="Pfam" id="PF00501"/>
    </source>
</evidence>
<dbReference type="GO" id="GO:0031956">
    <property type="term" value="F:medium-chain fatty acid-CoA ligase activity"/>
    <property type="evidence" value="ECO:0007669"/>
    <property type="project" value="TreeGrafter"/>
</dbReference>
<evidence type="ECO:0000313" key="5">
    <source>
        <dbReference type="EMBL" id="OAM79124.1"/>
    </source>
</evidence>
<name>A0A178I4A2_9HYPH</name>
<keyword evidence="6" id="KW-1185">Reference proteome</keyword>
<evidence type="ECO:0000259" key="4">
    <source>
        <dbReference type="Pfam" id="PF13193"/>
    </source>
</evidence>
<dbReference type="PROSITE" id="PS00455">
    <property type="entry name" value="AMP_BINDING"/>
    <property type="match status" value="1"/>
</dbReference>
<dbReference type="PANTHER" id="PTHR43201:SF5">
    <property type="entry name" value="MEDIUM-CHAIN ACYL-COA LIGASE ACSF2, MITOCHONDRIAL"/>
    <property type="match status" value="1"/>
</dbReference>
<dbReference type="InterPro" id="IPR025110">
    <property type="entry name" value="AMP-bd_C"/>
</dbReference>
<organism evidence="5 6">
    <name type="scientific">Devosia elaeis</name>
    <dbReference type="NCBI Taxonomy" id="1770058"/>
    <lineage>
        <taxon>Bacteria</taxon>
        <taxon>Pseudomonadati</taxon>
        <taxon>Pseudomonadota</taxon>
        <taxon>Alphaproteobacteria</taxon>
        <taxon>Hyphomicrobiales</taxon>
        <taxon>Devosiaceae</taxon>
        <taxon>Devosia</taxon>
    </lineage>
</organism>
<dbReference type="EMBL" id="LVVY01000065">
    <property type="protein sequence ID" value="OAM79124.1"/>
    <property type="molecule type" value="Genomic_DNA"/>
</dbReference>
<keyword evidence="2 5" id="KW-0436">Ligase</keyword>
<evidence type="ECO:0000256" key="1">
    <source>
        <dbReference type="ARBA" id="ARBA00006432"/>
    </source>
</evidence>
<dbReference type="InterPro" id="IPR042099">
    <property type="entry name" value="ANL_N_sf"/>
</dbReference>
<gene>
    <name evidence="5" type="ORF">A3840_04460</name>
</gene>
<protein>
    <submittedName>
        <fullName evidence="5">ATP-dependent acyl-CoA ligase</fullName>
    </submittedName>
</protein>
<sequence length="540" mass="58488">MSAATVFGLLERQVEEFGSNDLFVLPQKVRALWHEPYDKLTYSDVLQTAIGLSDAYAAAGYGPGQRVALSLENRPAHFLNWLALNRLGVSVVPVNPDLRDEEVEYLLRHSGSSLLVRLESHAARLDPVASSLNIPVMASGGRVPKTSDAVITGAPALEQEAALIYTSGTTGRPKGCILSNRFFLNWAWWYGGQRGLIALEPGRERLMNPLPAFHVNAMGHSFMGMLGSGGAQIIIDRFHPRDWWDTARETGATAFHYLGVIPAILLQLPESPGDRGHGVRFALGGGVHPDHHAAFEARFGVPLLEGWAMTETGGAGTLCAAFEPRSIGERCIGSPDRAGPPLEIRLADDDDDDVPPGMPGELLLRSGGSNAREGFFSGYLHDPDASENAWSGGWLHTGDVMRRDESGQLYFVDRKKNIIRRSGENIAAAEVETVLAAVPGVAQVAVIAALDPLRGEEVMAVVVPTTEDDPALADVLFDTAAQRLAYYKVPGLLLFVPTLPTTSTQKVQREKLRGLAQDPLAQPGCIDWRARKQNLRQAAH</sequence>
<dbReference type="AlphaFoldDB" id="A0A178I4A2"/>
<dbReference type="SUPFAM" id="SSF56801">
    <property type="entry name" value="Acetyl-CoA synthetase-like"/>
    <property type="match status" value="1"/>
</dbReference>
<proteinExistence type="inferred from homology"/>
<dbReference type="InterPro" id="IPR000873">
    <property type="entry name" value="AMP-dep_synth/lig_dom"/>
</dbReference>
<dbReference type="Pfam" id="PF13193">
    <property type="entry name" value="AMP-binding_C"/>
    <property type="match status" value="1"/>
</dbReference>
<accession>A0A178I4A2</accession>
<feature type="domain" description="AMP-dependent synthetase/ligase" evidence="3">
    <location>
        <begin position="31"/>
        <end position="367"/>
    </location>
</feature>
<comment type="similarity">
    <text evidence="1">Belongs to the ATP-dependent AMP-binding enzyme family.</text>
</comment>
<dbReference type="GO" id="GO:0006631">
    <property type="term" value="P:fatty acid metabolic process"/>
    <property type="evidence" value="ECO:0007669"/>
    <property type="project" value="TreeGrafter"/>
</dbReference>
<dbReference type="Gene3D" id="3.30.300.30">
    <property type="match status" value="1"/>
</dbReference>
<dbReference type="Pfam" id="PF00501">
    <property type="entry name" value="AMP-binding"/>
    <property type="match status" value="1"/>
</dbReference>
<evidence type="ECO:0000313" key="6">
    <source>
        <dbReference type="Proteomes" id="UP000078389"/>
    </source>
</evidence>
<feature type="domain" description="AMP-binding enzyme C-terminal" evidence="4">
    <location>
        <begin position="430"/>
        <end position="506"/>
    </location>
</feature>
<dbReference type="InterPro" id="IPR045851">
    <property type="entry name" value="AMP-bd_C_sf"/>
</dbReference>
<dbReference type="PANTHER" id="PTHR43201">
    <property type="entry name" value="ACYL-COA SYNTHETASE"/>
    <property type="match status" value="1"/>
</dbReference>
<evidence type="ECO:0000256" key="2">
    <source>
        <dbReference type="ARBA" id="ARBA00022598"/>
    </source>
</evidence>
<dbReference type="Gene3D" id="3.40.50.12780">
    <property type="entry name" value="N-terminal domain of ligase-like"/>
    <property type="match status" value="1"/>
</dbReference>
<comment type="caution">
    <text evidence="5">The sequence shown here is derived from an EMBL/GenBank/DDBJ whole genome shotgun (WGS) entry which is preliminary data.</text>
</comment>
<reference evidence="5 6" key="1">
    <citation type="submission" date="2016-03" db="EMBL/GenBank/DDBJ databases">
        <title>Genome sequencing of Devosia sp. S37.</title>
        <authorList>
            <person name="Mohd Nor M."/>
        </authorList>
    </citation>
    <scope>NUCLEOTIDE SEQUENCE [LARGE SCALE GENOMIC DNA]</scope>
    <source>
        <strain evidence="5 6">S37</strain>
    </source>
</reference>